<evidence type="ECO:0000313" key="6">
    <source>
        <dbReference type="EMBL" id="SVD13338.1"/>
    </source>
</evidence>
<keyword evidence="3" id="KW-0378">Hydrolase</keyword>
<dbReference type="PANTHER" id="PTHR47053:SF1">
    <property type="entry name" value="MUREIN DD-ENDOPEPTIDASE MEPH-RELATED"/>
    <property type="match status" value="1"/>
</dbReference>
<gene>
    <name evidence="6" type="ORF">METZ01_LOCUS366192</name>
</gene>
<feature type="non-terminal residue" evidence="6">
    <location>
        <position position="221"/>
    </location>
</feature>
<name>A0A382SW02_9ZZZZ</name>
<feature type="domain" description="NlpC/P60" evidence="5">
    <location>
        <begin position="121"/>
        <end position="221"/>
    </location>
</feature>
<comment type="similarity">
    <text evidence="1">Belongs to the peptidase C40 family.</text>
</comment>
<evidence type="ECO:0000256" key="2">
    <source>
        <dbReference type="ARBA" id="ARBA00022670"/>
    </source>
</evidence>
<accession>A0A382SW02</accession>
<dbReference type="AlphaFoldDB" id="A0A382SW02"/>
<dbReference type="Gene3D" id="3.90.1720.10">
    <property type="entry name" value="endopeptidase domain like (from Nostoc punctiforme)"/>
    <property type="match status" value="1"/>
</dbReference>
<dbReference type="InterPro" id="IPR051202">
    <property type="entry name" value="Peptidase_C40"/>
</dbReference>
<dbReference type="Gene3D" id="2.30.30.40">
    <property type="entry name" value="SH3 Domains"/>
    <property type="match status" value="1"/>
</dbReference>
<dbReference type="PROSITE" id="PS51935">
    <property type="entry name" value="NLPC_P60"/>
    <property type="match status" value="1"/>
</dbReference>
<dbReference type="Pfam" id="PF08239">
    <property type="entry name" value="SH3_3"/>
    <property type="match status" value="1"/>
</dbReference>
<dbReference type="InterPro" id="IPR003646">
    <property type="entry name" value="SH3-like_bac-type"/>
</dbReference>
<keyword evidence="4" id="KW-0788">Thiol protease</keyword>
<dbReference type="GO" id="GO:0008234">
    <property type="term" value="F:cysteine-type peptidase activity"/>
    <property type="evidence" value="ECO:0007669"/>
    <property type="project" value="UniProtKB-KW"/>
</dbReference>
<dbReference type="EMBL" id="UINC01131561">
    <property type="protein sequence ID" value="SVD13338.1"/>
    <property type="molecule type" value="Genomic_DNA"/>
</dbReference>
<protein>
    <recommendedName>
        <fullName evidence="5">NlpC/P60 domain-containing protein</fullName>
    </recommendedName>
</protein>
<keyword evidence="2" id="KW-0645">Protease</keyword>
<dbReference type="PANTHER" id="PTHR47053">
    <property type="entry name" value="MUREIN DD-ENDOPEPTIDASE MEPH-RELATED"/>
    <property type="match status" value="1"/>
</dbReference>
<feature type="non-terminal residue" evidence="6">
    <location>
        <position position="1"/>
    </location>
</feature>
<evidence type="ECO:0000256" key="4">
    <source>
        <dbReference type="ARBA" id="ARBA00022807"/>
    </source>
</evidence>
<reference evidence="6" key="1">
    <citation type="submission" date="2018-05" db="EMBL/GenBank/DDBJ databases">
        <authorList>
            <person name="Lanie J.A."/>
            <person name="Ng W.-L."/>
            <person name="Kazmierczak K.M."/>
            <person name="Andrzejewski T.M."/>
            <person name="Davidsen T.M."/>
            <person name="Wayne K.J."/>
            <person name="Tettelin H."/>
            <person name="Glass J.I."/>
            <person name="Rusch D."/>
            <person name="Podicherti R."/>
            <person name="Tsui H.-C.T."/>
            <person name="Winkler M.E."/>
        </authorList>
    </citation>
    <scope>NUCLEOTIDE SEQUENCE</scope>
</reference>
<dbReference type="InterPro" id="IPR038765">
    <property type="entry name" value="Papain-like_cys_pep_sf"/>
</dbReference>
<dbReference type="GO" id="GO:0006508">
    <property type="term" value="P:proteolysis"/>
    <property type="evidence" value="ECO:0007669"/>
    <property type="project" value="UniProtKB-KW"/>
</dbReference>
<evidence type="ECO:0000256" key="1">
    <source>
        <dbReference type="ARBA" id="ARBA00007074"/>
    </source>
</evidence>
<proteinExistence type="inferred from homology"/>
<evidence type="ECO:0000259" key="5">
    <source>
        <dbReference type="PROSITE" id="PS51935"/>
    </source>
</evidence>
<dbReference type="Pfam" id="PF00877">
    <property type="entry name" value="NLPC_P60"/>
    <property type="match status" value="1"/>
</dbReference>
<sequence length="221" mass="26073">VRSNSSVINVYKKNNIRSEVVTQLLYGDTFKKIKKTGTWIKIKNDTDNYKGYIKKRKFPNNQKNTHKICTVSATLYSRPNSKKKIKKKLSFGSKIKVLKKEGNFYKFDYFWINKKDLKKINYKTNNIFKNIKKFINIKYKWGGKHFSGIDCSGLIQLFLNFNNKFCPRDAKDQIKYFNKKIELKNIRKNDLIFWKGHVAIAVSKHNLIHAYGPLKKTLVMS</sequence>
<dbReference type="InterPro" id="IPR000064">
    <property type="entry name" value="NLP_P60_dom"/>
</dbReference>
<organism evidence="6">
    <name type="scientific">marine metagenome</name>
    <dbReference type="NCBI Taxonomy" id="408172"/>
    <lineage>
        <taxon>unclassified sequences</taxon>
        <taxon>metagenomes</taxon>
        <taxon>ecological metagenomes</taxon>
    </lineage>
</organism>
<evidence type="ECO:0000256" key="3">
    <source>
        <dbReference type="ARBA" id="ARBA00022801"/>
    </source>
</evidence>
<dbReference type="SUPFAM" id="SSF54001">
    <property type="entry name" value="Cysteine proteinases"/>
    <property type="match status" value="1"/>
</dbReference>